<name>A0A1V4T0D9_9GAMM</name>
<organism evidence="1 2">
    <name type="scientific">Oceanospirillum multiglobuliferum</name>
    <dbReference type="NCBI Taxonomy" id="64969"/>
    <lineage>
        <taxon>Bacteria</taxon>
        <taxon>Pseudomonadati</taxon>
        <taxon>Pseudomonadota</taxon>
        <taxon>Gammaproteobacteria</taxon>
        <taxon>Oceanospirillales</taxon>
        <taxon>Oceanospirillaceae</taxon>
        <taxon>Oceanospirillum</taxon>
    </lineage>
</organism>
<protein>
    <recommendedName>
        <fullName evidence="3">Capsid protein</fullName>
    </recommendedName>
</protein>
<accession>A0A1V4T0D9</accession>
<evidence type="ECO:0000313" key="1">
    <source>
        <dbReference type="EMBL" id="OPX54062.1"/>
    </source>
</evidence>
<dbReference type="Proteomes" id="UP000191418">
    <property type="component" value="Unassembled WGS sequence"/>
</dbReference>
<comment type="caution">
    <text evidence="1">The sequence shown here is derived from an EMBL/GenBank/DDBJ whole genome shotgun (WGS) entry which is preliminary data.</text>
</comment>
<sequence>NVSSQTAFGLTYITGFVGGVTILSFTDVPQGKIYATVPNNLILAYANVGGAVGSAFDLTSDATGLVGITHKAIPERFAYDTVAITGLQLLAEIPEGVIQMTMRDTIPASPGVGG</sequence>
<dbReference type="AlphaFoldDB" id="A0A1V4T0D9"/>
<evidence type="ECO:0008006" key="3">
    <source>
        <dbReference type="Google" id="ProtNLM"/>
    </source>
</evidence>
<keyword evidence="2" id="KW-1185">Reference proteome</keyword>
<dbReference type="RefSeq" id="WP_211278118.1">
    <property type="nucleotide sequence ID" value="NZ_MTSM01000067.1"/>
</dbReference>
<feature type="non-terminal residue" evidence="1">
    <location>
        <position position="1"/>
    </location>
</feature>
<proteinExistence type="predicted"/>
<reference evidence="1 2" key="1">
    <citation type="submission" date="2017-01" db="EMBL/GenBank/DDBJ databases">
        <title>Genome Sequencing of a Marine Spirillum, Oceanospirillum multiglobuliferum ATCC 33336, from Japan.</title>
        <authorList>
            <person name="Carney J.G."/>
            <person name="Trachtenberg A.M."/>
            <person name="Rheaume B.A."/>
            <person name="Linnane J.D."/>
            <person name="Pitts N.L."/>
            <person name="Mykles D.L."/>
            <person name="Maclea K.S."/>
        </authorList>
    </citation>
    <scope>NUCLEOTIDE SEQUENCE [LARGE SCALE GENOMIC DNA]</scope>
    <source>
        <strain evidence="1 2">ATCC 33336</strain>
    </source>
</reference>
<evidence type="ECO:0000313" key="2">
    <source>
        <dbReference type="Proteomes" id="UP000191418"/>
    </source>
</evidence>
<dbReference type="EMBL" id="MTSM01000067">
    <property type="protein sequence ID" value="OPX54062.1"/>
    <property type="molecule type" value="Genomic_DNA"/>
</dbReference>
<gene>
    <name evidence="1" type="ORF">BTE48_16195</name>
</gene>